<evidence type="ECO:0000313" key="3">
    <source>
        <dbReference type="Proteomes" id="UP000306402"/>
    </source>
</evidence>
<keyword evidence="3" id="KW-1185">Reference proteome</keyword>
<keyword evidence="1" id="KW-1133">Transmembrane helix</keyword>
<evidence type="ECO:0000313" key="2">
    <source>
        <dbReference type="EMBL" id="TLV00393.1"/>
    </source>
</evidence>
<gene>
    <name evidence="2" type="ORF">FEN17_12945</name>
</gene>
<feature type="transmembrane region" description="Helical" evidence="1">
    <location>
        <begin position="72"/>
        <end position="92"/>
    </location>
</feature>
<keyword evidence="1" id="KW-0812">Transmembrane</keyword>
<dbReference type="OrthoDB" id="5360192at2"/>
<evidence type="ECO:0000256" key="1">
    <source>
        <dbReference type="SAM" id="Phobius"/>
    </source>
</evidence>
<organism evidence="2 3">
    <name type="scientific">Dyadobacter luticola</name>
    <dbReference type="NCBI Taxonomy" id="1979387"/>
    <lineage>
        <taxon>Bacteria</taxon>
        <taxon>Pseudomonadati</taxon>
        <taxon>Bacteroidota</taxon>
        <taxon>Cytophagia</taxon>
        <taxon>Cytophagales</taxon>
        <taxon>Spirosomataceae</taxon>
        <taxon>Dyadobacter</taxon>
    </lineage>
</organism>
<feature type="transmembrane region" description="Helical" evidence="1">
    <location>
        <begin position="45"/>
        <end position="65"/>
    </location>
</feature>
<dbReference type="AlphaFoldDB" id="A0A5R9KVV1"/>
<proteinExistence type="predicted"/>
<dbReference type="Proteomes" id="UP000306402">
    <property type="component" value="Unassembled WGS sequence"/>
</dbReference>
<feature type="transmembrane region" description="Helical" evidence="1">
    <location>
        <begin position="112"/>
        <end position="137"/>
    </location>
</feature>
<accession>A0A5R9KVV1</accession>
<name>A0A5R9KVV1_9BACT</name>
<dbReference type="InterPro" id="IPR021257">
    <property type="entry name" value="DUF2809"/>
</dbReference>
<feature type="transmembrane region" description="Helical" evidence="1">
    <location>
        <begin position="21"/>
        <end position="39"/>
    </location>
</feature>
<comment type="caution">
    <text evidence="2">The sequence shown here is derived from an EMBL/GenBank/DDBJ whole genome shotgun (WGS) entry which is preliminary data.</text>
</comment>
<sequence length="181" mass="20375">MILPERNKTFSPTSPRNRLGYGLLTAGVMLAGFLSRRLLGHYPFVKLYVGDALWAMMVFFGFAFIFRKWPTWKVAAAALGFSVCIELSQLYHGPWIDSIRQMPLGGLVLGFTFVWSDLVCYAAGVGFGVIVEVYLIVKKRDPKIMISLNVMCIIYFNIIHEKIVDNRCCDTGSAVCRSYPT</sequence>
<reference evidence="2 3" key="1">
    <citation type="submission" date="2019-05" db="EMBL/GenBank/DDBJ databases">
        <authorList>
            <person name="Qu J.-H."/>
        </authorList>
    </citation>
    <scope>NUCLEOTIDE SEQUENCE [LARGE SCALE GENOMIC DNA]</scope>
    <source>
        <strain evidence="2 3">T17</strain>
    </source>
</reference>
<protein>
    <submittedName>
        <fullName evidence="2">DUF2809 domain-containing protein</fullName>
    </submittedName>
</protein>
<dbReference type="EMBL" id="VCEJ01000004">
    <property type="protein sequence ID" value="TLV00393.1"/>
    <property type="molecule type" value="Genomic_DNA"/>
</dbReference>
<dbReference type="Pfam" id="PF10990">
    <property type="entry name" value="DUF2809"/>
    <property type="match status" value="1"/>
</dbReference>
<keyword evidence="1" id="KW-0472">Membrane</keyword>